<keyword evidence="3" id="KW-1185">Reference proteome</keyword>
<comment type="caution">
    <text evidence="2">The sequence shown here is derived from an EMBL/GenBank/DDBJ whole genome shotgun (WGS) entry which is preliminary data.</text>
</comment>
<dbReference type="OrthoDB" id="549542at2759"/>
<feature type="region of interest" description="Disordered" evidence="1">
    <location>
        <begin position="181"/>
        <end position="221"/>
    </location>
</feature>
<reference evidence="2 3" key="1">
    <citation type="journal article" date="2023" name="Commun. Biol.">
        <title>Reorganization of the ancestral sex-determining regions during the evolution of trioecy in Pleodorina starrii.</title>
        <authorList>
            <person name="Takahashi K."/>
            <person name="Suzuki S."/>
            <person name="Kawai-Toyooka H."/>
            <person name="Yamamoto K."/>
            <person name="Hamaji T."/>
            <person name="Ootsuki R."/>
            <person name="Yamaguchi H."/>
            <person name="Kawachi M."/>
            <person name="Higashiyama T."/>
            <person name="Nozaki H."/>
        </authorList>
    </citation>
    <scope>NUCLEOTIDE SEQUENCE [LARGE SCALE GENOMIC DNA]</scope>
    <source>
        <strain evidence="2 3">NIES-4479</strain>
    </source>
</reference>
<feature type="compositionally biased region" description="Low complexity" evidence="1">
    <location>
        <begin position="198"/>
        <end position="221"/>
    </location>
</feature>
<feature type="region of interest" description="Disordered" evidence="1">
    <location>
        <begin position="351"/>
        <end position="376"/>
    </location>
</feature>
<evidence type="ECO:0000313" key="3">
    <source>
        <dbReference type="Proteomes" id="UP001165080"/>
    </source>
</evidence>
<organism evidence="2 3">
    <name type="scientific">Pleodorina starrii</name>
    <dbReference type="NCBI Taxonomy" id="330485"/>
    <lineage>
        <taxon>Eukaryota</taxon>
        <taxon>Viridiplantae</taxon>
        <taxon>Chlorophyta</taxon>
        <taxon>core chlorophytes</taxon>
        <taxon>Chlorophyceae</taxon>
        <taxon>CS clade</taxon>
        <taxon>Chlamydomonadales</taxon>
        <taxon>Volvocaceae</taxon>
        <taxon>Pleodorina</taxon>
    </lineage>
</organism>
<accession>A0A9W6BT46</accession>
<gene>
    <name evidence="2" type="primary">PLEST010321</name>
    <name evidence="2" type="ORF">PLESTB_001298400</name>
</gene>
<dbReference type="EMBL" id="BRXU01000020">
    <property type="protein sequence ID" value="GLC57956.1"/>
    <property type="molecule type" value="Genomic_DNA"/>
</dbReference>
<dbReference type="Proteomes" id="UP001165080">
    <property type="component" value="Unassembled WGS sequence"/>
</dbReference>
<name>A0A9W6BT46_9CHLO</name>
<proteinExistence type="predicted"/>
<evidence type="ECO:0000313" key="2">
    <source>
        <dbReference type="EMBL" id="GLC57956.1"/>
    </source>
</evidence>
<feature type="compositionally biased region" description="Low complexity" evidence="1">
    <location>
        <begin position="361"/>
        <end position="370"/>
    </location>
</feature>
<evidence type="ECO:0000256" key="1">
    <source>
        <dbReference type="SAM" id="MobiDB-lite"/>
    </source>
</evidence>
<dbReference type="AlphaFoldDB" id="A0A9W6BT46"/>
<protein>
    <submittedName>
        <fullName evidence="2">Uncharacterized protein</fullName>
    </submittedName>
</protein>
<sequence length="650" mass="68711">MARCPTLVNVCITCEDGEDCYICTAILGSPLAPLPANFLDSSSAAPTSYELADHAMASINPTRGVPGDREEAATLAAVKEAEGDQTLRRPNEVVMSQQGPADYWATTPSQKTYQQDASGGGVGSSAEQAASSGHLGIFSEAMIRNAMNAGLGAQKGEAAGQEYHLGTLLQLPCPLPILPVQQQHSQPQQKSYTGAAKRSSTSTSRSSSCDGGAGRSSSSGDVSFVTATGSGGGNFCDGSAIACYELAELGLTVVDICRTTMGEAVEVPSKMDSHRGRGDARDRATAFTAEALQRGSASSPPSIPAAKSSHTTSTAAAAALQLPPLLLPPKLRLQHLSEVCNAATAAIAAATAPPLPPPRGASPLAASSPSDTETEYDSSDEMAFADLGHAVWQKIRSVLHTCRPHITAEHFDDGVMQRLLQLQDQFGEASAVSALHSIETATGLAGVRRMRAFIATRLMDHQQQEVWKQDRRGYALNQLTPDLIAVLDDLAGFHGKGLSWTHFDPKVLDVIREIESPDVVRQCLSRVRAAELSSVRNVPAYLYTLLYRRVKATKQQATAAHYWRQQQQGQRQQQQHRQLPMRQFEEEVQEDGGIGGGFGFGGGQGGWYGGVAAYGPCSLYGGYGGYGYGGYGSYGGYGYGSYGGYCGGGM</sequence>